<keyword evidence="1" id="KW-0472">Membrane</keyword>
<dbReference type="Gene3D" id="2.40.160.50">
    <property type="entry name" value="membrane protein fhac: a member of the omp85/tpsb transporter family"/>
    <property type="match status" value="1"/>
</dbReference>
<keyword evidence="1" id="KW-0812">Transmembrane</keyword>
<evidence type="ECO:0000256" key="1">
    <source>
        <dbReference type="SAM" id="Phobius"/>
    </source>
</evidence>
<protein>
    <submittedName>
        <fullName evidence="2">Outer membrane protein/protective antigen OMA87</fullName>
    </submittedName>
</protein>
<gene>
    <name evidence="2" type="ORF">NCTC11343_00532</name>
</gene>
<sequence>MAIILICSTIIFDCIFTCFGYLANILSLGMQILPQSLSKLTRYSVLFTVLLMGSAELKAQNIIQKLSKKFLSAERDSTRSGSFMVLPAVGYAQETGVEYGLASAYNFYLDKSDPKIRTSTVMVMGTFTSNSQSNFKLQTDLWTKNNDYHLISEMRYRNWPFNYYGVGMDTWKADEERIDQKLFRVKLEAEKKISNNLYSGINIQYDNFTIRTDSADRIFNHSDLIGKHGGQQLLVGISQLFDNRDNVSYTTRGYYAKLRLAYAPKLWTSTDFTGANLDVDLRGFIPLHNQVTLALQGIFRSTFGKTVPFYNYRELGGDMMMRGYYLGRYRDKNYLASQAELRYRFHPRFGIVGFSGLGSTFSKENSSRYVASYGGGLRYFFSLEHNSSIRFDYSFGEQRPGEKRQSGFYLSLSEAF</sequence>
<evidence type="ECO:0000313" key="2">
    <source>
        <dbReference type="EMBL" id="SPZ84002.1"/>
    </source>
</evidence>
<dbReference type="EMBL" id="UAUU01000002">
    <property type="protein sequence ID" value="SPZ84002.1"/>
    <property type="molecule type" value="Genomic_DNA"/>
</dbReference>
<reference evidence="2 3" key="1">
    <citation type="submission" date="2018-06" db="EMBL/GenBank/DDBJ databases">
        <authorList>
            <consortium name="Pathogen Informatics"/>
            <person name="Doyle S."/>
        </authorList>
    </citation>
    <scope>NUCLEOTIDE SEQUENCE [LARGE SCALE GENOMIC DNA]</scope>
    <source>
        <strain evidence="2 3">NCTC11343</strain>
    </source>
</reference>
<organism evidence="2 3">
    <name type="scientific">Sphingobacterium multivorum</name>
    <dbReference type="NCBI Taxonomy" id="28454"/>
    <lineage>
        <taxon>Bacteria</taxon>
        <taxon>Pseudomonadati</taxon>
        <taxon>Bacteroidota</taxon>
        <taxon>Sphingobacteriia</taxon>
        <taxon>Sphingobacteriales</taxon>
        <taxon>Sphingobacteriaceae</taxon>
        <taxon>Sphingobacterium</taxon>
    </lineage>
</organism>
<proteinExistence type="predicted"/>
<dbReference type="AlphaFoldDB" id="A0A2X2INX1"/>
<name>A0A2X2INX1_SPHMU</name>
<feature type="transmembrane region" description="Helical" evidence="1">
    <location>
        <begin position="12"/>
        <end position="34"/>
    </location>
</feature>
<accession>A0A2X2INX1</accession>
<evidence type="ECO:0000313" key="3">
    <source>
        <dbReference type="Proteomes" id="UP000251241"/>
    </source>
</evidence>
<dbReference type="Proteomes" id="UP000251241">
    <property type="component" value="Unassembled WGS sequence"/>
</dbReference>
<keyword evidence="1" id="KW-1133">Transmembrane helix</keyword>